<dbReference type="PANTHER" id="PTHR30349">
    <property type="entry name" value="PHAGE INTEGRASE-RELATED"/>
    <property type="match status" value="1"/>
</dbReference>
<sequence>MKAETTLQATVQRYLKERRQLGFALKAPATELMRFARFADARGHKGPLTRELQVEWARQHVHRTDTVTAARRIEILRPFAAYYRQFEVDTEVLPTNALGRGHRRLTPHIYTNEEILQLLRYADGLAPLGGLRPLMYRTLFGLLAAVGLRISEALKLRVGDIDLDVATITVRETKFHKSRCLPIHASVVQALMEYRHMRDRHADSDADAPFFVSRIGGFLPASTAEHVFKRLRPRLGWCTRGDHTNPRLHDLRHTMAVRRVQLWHETGVSIDQAMFWLCTYLGHAKITDTYWYLTGVPELMDIVGAKFERFSLAGDGDE</sequence>
<dbReference type="GO" id="GO:0015074">
    <property type="term" value="P:DNA integration"/>
    <property type="evidence" value="ECO:0007669"/>
    <property type="project" value="UniProtKB-KW"/>
</dbReference>
<dbReference type="InterPro" id="IPR050090">
    <property type="entry name" value="Tyrosine_recombinase_XerCD"/>
</dbReference>
<evidence type="ECO:0000313" key="5">
    <source>
        <dbReference type="Proteomes" id="UP000326780"/>
    </source>
</evidence>
<dbReference type="InterPro" id="IPR002104">
    <property type="entry name" value="Integrase_catalytic"/>
</dbReference>
<dbReference type="PROSITE" id="PS51898">
    <property type="entry name" value="TYR_RECOMBINASE"/>
    <property type="match status" value="1"/>
</dbReference>
<dbReference type="PANTHER" id="PTHR30349:SF64">
    <property type="entry name" value="PROPHAGE INTEGRASE INTD-RELATED"/>
    <property type="match status" value="1"/>
</dbReference>
<dbReference type="InterPro" id="IPR011010">
    <property type="entry name" value="DNA_brk_join_enz"/>
</dbReference>
<organism evidence="4 5">
    <name type="scientific">Variovorax paradoxus</name>
    <dbReference type="NCBI Taxonomy" id="34073"/>
    <lineage>
        <taxon>Bacteria</taxon>
        <taxon>Pseudomonadati</taxon>
        <taxon>Pseudomonadota</taxon>
        <taxon>Betaproteobacteria</taxon>
        <taxon>Burkholderiales</taxon>
        <taxon>Comamonadaceae</taxon>
        <taxon>Variovorax</taxon>
    </lineage>
</organism>
<dbReference type="SUPFAM" id="SSF56349">
    <property type="entry name" value="DNA breaking-rejoining enzymes"/>
    <property type="match status" value="1"/>
</dbReference>
<dbReference type="EMBL" id="CP045644">
    <property type="protein sequence ID" value="QFZ81886.1"/>
    <property type="molecule type" value="Genomic_DNA"/>
</dbReference>
<keyword evidence="2" id="KW-0233">DNA recombination</keyword>
<evidence type="ECO:0000256" key="2">
    <source>
        <dbReference type="ARBA" id="ARBA00023172"/>
    </source>
</evidence>
<dbReference type="AlphaFoldDB" id="A0A5Q0LXG3"/>
<dbReference type="Proteomes" id="UP000326780">
    <property type="component" value="Chromosome"/>
</dbReference>
<name>A0A5Q0LXG3_VARPD</name>
<protein>
    <submittedName>
        <fullName evidence="4">Tyrosine-type recombinase/integrase</fullName>
    </submittedName>
</protein>
<dbReference type="GO" id="GO:0006310">
    <property type="term" value="P:DNA recombination"/>
    <property type="evidence" value="ECO:0007669"/>
    <property type="project" value="UniProtKB-KW"/>
</dbReference>
<evidence type="ECO:0000313" key="4">
    <source>
        <dbReference type="EMBL" id="QFZ81886.1"/>
    </source>
</evidence>
<reference evidence="4 5" key="1">
    <citation type="submission" date="2019-10" db="EMBL/GenBank/DDBJ databases">
        <title>Complete genome sequence of Variovorax paradoxus 5C-2.</title>
        <authorList>
            <person name="Gogoleva N.E."/>
            <person name="Balkin A.S."/>
        </authorList>
    </citation>
    <scope>NUCLEOTIDE SEQUENCE [LARGE SCALE GENOMIC DNA]</scope>
    <source>
        <strain evidence="4 5">5C-2</strain>
    </source>
</reference>
<gene>
    <name evidence="4" type="ORF">GFK26_03420</name>
</gene>
<dbReference type="GO" id="GO:0003677">
    <property type="term" value="F:DNA binding"/>
    <property type="evidence" value="ECO:0007669"/>
    <property type="project" value="InterPro"/>
</dbReference>
<evidence type="ECO:0000259" key="3">
    <source>
        <dbReference type="PROSITE" id="PS51898"/>
    </source>
</evidence>
<dbReference type="InterPro" id="IPR013762">
    <property type="entry name" value="Integrase-like_cat_sf"/>
</dbReference>
<evidence type="ECO:0000256" key="1">
    <source>
        <dbReference type="ARBA" id="ARBA00022908"/>
    </source>
</evidence>
<dbReference type="Pfam" id="PF00589">
    <property type="entry name" value="Phage_integrase"/>
    <property type="match status" value="1"/>
</dbReference>
<proteinExistence type="predicted"/>
<accession>A0A5Q0LXG3</accession>
<keyword evidence="1" id="KW-0229">DNA integration</keyword>
<dbReference type="Gene3D" id="1.10.443.10">
    <property type="entry name" value="Intergrase catalytic core"/>
    <property type="match status" value="1"/>
</dbReference>
<feature type="domain" description="Tyr recombinase" evidence="3">
    <location>
        <begin position="105"/>
        <end position="305"/>
    </location>
</feature>
<dbReference type="RefSeq" id="WP_093299901.1">
    <property type="nucleotide sequence ID" value="NZ_CP045644.1"/>
</dbReference>